<sequence length="104" mass="11841">MEKNKQERNDMEEKQCAQTDMKPQRGENAAHDDTTKRRGQELEWSSWALVLLSNLRAVTAKELDLFVPQKLADLIITLQLVDIHDRALKCPILLPVALLPPSLP</sequence>
<protein>
    <submittedName>
        <fullName evidence="2">Uncharacterized protein</fullName>
    </submittedName>
</protein>
<keyword evidence="3" id="KW-1185">Reference proteome</keyword>
<feature type="region of interest" description="Disordered" evidence="1">
    <location>
        <begin position="1"/>
        <end position="40"/>
    </location>
</feature>
<evidence type="ECO:0000256" key="1">
    <source>
        <dbReference type="SAM" id="MobiDB-lite"/>
    </source>
</evidence>
<proteinExistence type="predicted"/>
<gene>
    <name evidence="2" type="ORF">D4764_19G0006420</name>
</gene>
<accession>A0A5C6NN73</accession>
<dbReference type="Proteomes" id="UP000324091">
    <property type="component" value="Chromosome 19"/>
</dbReference>
<feature type="compositionally biased region" description="Basic and acidic residues" evidence="1">
    <location>
        <begin position="22"/>
        <end position="40"/>
    </location>
</feature>
<evidence type="ECO:0000313" key="3">
    <source>
        <dbReference type="Proteomes" id="UP000324091"/>
    </source>
</evidence>
<evidence type="ECO:0000313" key="2">
    <source>
        <dbReference type="EMBL" id="TWW68844.1"/>
    </source>
</evidence>
<name>A0A5C6NN73_9TELE</name>
<feature type="compositionally biased region" description="Basic and acidic residues" evidence="1">
    <location>
        <begin position="1"/>
        <end position="15"/>
    </location>
</feature>
<dbReference type="EMBL" id="RHFK02000011">
    <property type="protein sequence ID" value="TWW68844.1"/>
    <property type="molecule type" value="Genomic_DNA"/>
</dbReference>
<reference evidence="2 3" key="1">
    <citation type="submission" date="2019-04" db="EMBL/GenBank/DDBJ databases">
        <title>Chromosome genome assembly for Takifugu flavidus.</title>
        <authorList>
            <person name="Xiao S."/>
        </authorList>
    </citation>
    <scope>NUCLEOTIDE SEQUENCE [LARGE SCALE GENOMIC DNA]</scope>
    <source>
        <strain evidence="2">HTHZ2018</strain>
        <tissue evidence="2">Muscle</tissue>
    </source>
</reference>
<organism evidence="2 3">
    <name type="scientific">Takifugu flavidus</name>
    <name type="common">sansaifugu</name>
    <dbReference type="NCBI Taxonomy" id="433684"/>
    <lineage>
        <taxon>Eukaryota</taxon>
        <taxon>Metazoa</taxon>
        <taxon>Chordata</taxon>
        <taxon>Craniata</taxon>
        <taxon>Vertebrata</taxon>
        <taxon>Euteleostomi</taxon>
        <taxon>Actinopterygii</taxon>
        <taxon>Neopterygii</taxon>
        <taxon>Teleostei</taxon>
        <taxon>Neoteleostei</taxon>
        <taxon>Acanthomorphata</taxon>
        <taxon>Eupercaria</taxon>
        <taxon>Tetraodontiformes</taxon>
        <taxon>Tetradontoidea</taxon>
        <taxon>Tetraodontidae</taxon>
        <taxon>Takifugu</taxon>
    </lineage>
</organism>
<dbReference type="AlphaFoldDB" id="A0A5C6NN73"/>
<comment type="caution">
    <text evidence="2">The sequence shown here is derived from an EMBL/GenBank/DDBJ whole genome shotgun (WGS) entry which is preliminary data.</text>
</comment>